<name>A0A160ILE1_9BACL</name>
<dbReference type="STRING" id="1221500.ABE65_004845"/>
<dbReference type="InterPro" id="IPR029068">
    <property type="entry name" value="Glyas_Bleomycin-R_OHBP_Dase"/>
</dbReference>
<proteinExistence type="predicted"/>
<evidence type="ECO:0000313" key="2">
    <source>
        <dbReference type="EMBL" id="ANC76172.1"/>
    </source>
</evidence>
<accession>A0A160ILE1</accession>
<dbReference type="RefSeq" id="WP_066391940.1">
    <property type="nucleotide sequence ID" value="NZ_CP015378.1"/>
</dbReference>
<sequence>MSEKVTSISAIQSHINNVFVHVTDLKKSVAWYADLLGITIDVSDVESPVHNIPVTGQTGLSLDDHTFDPSFHRSPGSGPMFNLFAPDIDAAYKELQGKDMKVIREIEWHGEVAWFNVEDPDGNVVMICNC</sequence>
<protein>
    <recommendedName>
        <fullName evidence="1">VOC domain-containing protein</fullName>
    </recommendedName>
</protein>
<evidence type="ECO:0000313" key="3">
    <source>
        <dbReference type="Proteomes" id="UP000076623"/>
    </source>
</evidence>
<dbReference type="PROSITE" id="PS51819">
    <property type="entry name" value="VOC"/>
    <property type="match status" value="1"/>
</dbReference>
<dbReference type="KEGG" id="fpn:ABE65_004845"/>
<dbReference type="AlphaFoldDB" id="A0A160ILE1"/>
<feature type="domain" description="VOC" evidence="1">
    <location>
        <begin position="14"/>
        <end position="130"/>
    </location>
</feature>
<reference evidence="2 3" key="1">
    <citation type="submission" date="2016-04" db="EMBL/GenBank/DDBJ databases">
        <title>Complete genome sequence of Fictibacillus phosphorivorans G25-29, a strain toxic to nematodes.</title>
        <authorList>
            <person name="Zheng Z."/>
        </authorList>
    </citation>
    <scope>NUCLEOTIDE SEQUENCE [LARGE SCALE GENOMIC DNA]</scope>
    <source>
        <strain evidence="2 3">G25-29</strain>
    </source>
</reference>
<dbReference type="SUPFAM" id="SSF54593">
    <property type="entry name" value="Glyoxalase/Bleomycin resistance protein/Dihydroxybiphenyl dioxygenase"/>
    <property type="match status" value="1"/>
</dbReference>
<organism evidence="2 3">
    <name type="scientific">Fictibacillus phosphorivorans</name>
    <dbReference type="NCBI Taxonomy" id="1221500"/>
    <lineage>
        <taxon>Bacteria</taxon>
        <taxon>Bacillati</taxon>
        <taxon>Bacillota</taxon>
        <taxon>Bacilli</taxon>
        <taxon>Bacillales</taxon>
        <taxon>Fictibacillaceae</taxon>
        <taxon>Fictibacillus</taxon>
    </lineage>
</organism>
<dbReference type="InterPro" id="IPR037523">
    <property type="entry name" value="VOC_core"/>
</dbReference>
<dbReference type="Gene3D" id="3.10.180.10">
    <property type="entry name" value="2,3-Dihydroxybiphenyl 1,2-Dioxygenase, domain 1"/>
    <property type="match status" value="1"/>
</dbReference>
<dbReference type="Pfam" id="PF00903">
    <property type="entry name" value="Glyoxalase"/>
    <property type="match status" value="1"/>
</dbReference>
<dbReference type="Proteomes" id="UP000076623">
    <property type="component" value="Chromosome"/>
</dbReference>
<evidence type="ECO:0000259" key="1">
    <source>
        <dbReference type="PROSITE" id="PS51819"/>
    </source>
</evidence>
<dbReference type="InterPro" id="IPR004360">
    <property type="entry name" value="Glyas_Fos-R_dOase_dom"/>
</dbReference>
<keyword evidence="3" id="KW-1185">Reference proteome</keyword>
<dbReference type="EMBL" id="CP015378">
    <property type="protein sequence ID" value="ANC76172.1"/>
    <property type="molecule type" value="Genomic_DNA"/>
</dbReference>
<gene>
    <name evidence="2" type="ORF">ABE65_004845</name>
</gene>